<evidence type="ECO:0000256" key="2">
    <source>
        <dbReference type="ARBA" id="ARBA00022723"/>
    </source>
</evidence>
<dbReference type="EMBL" id="PKUN01000005">
    <property type="protein sequence ID" value="PLX62377.1"/>
    <property type="molecule type" value="Genomic_DNA"/>
</dbReference>
<comment type="caution">
    <text evidence="8">The sequence shown here is derived from an EMBL/GenBank/DDBJ whole genome shotgun (WGS) entry which is preliminary data.</text>
</comment>
<gene>
    <name evidence="6 8" type="primary">napF</name>
    <name evidence="8" type="ORF">C0630_05865</name>
</gene>
<accession>A0A2N6CYD6</accession>
<evidence type="ECO:0000256" key="6">
    <source>
        <dbReference type="HAMAP-Rule" id="MF_02201"/>
    </source>
</evidence>
<protein>
    <recommendedName>
        <fullName evidence="6">Ferredoxin-type protein NapF</fullName>
    </recommendedName>
</protein>
<dbReference type="InterPro" id="IPR017900">
    <property type="entry name" value="4Fe4S_Fe_S_CS"/>
</dbReference>
<dbReference type="HAMAP" id="MF_02201">
    <property type="entry name" value="NapF"/>
    <property type="match status" value="1"/>
</dbReference>
<sequence length="172" mass="18340">MEHNVSRAQLLSGDVKGEKQPFRPPWAVAEVDFVEVCNGCGDCVTACPDKLIIVGRGKLPRMDFSRGGCDFCEDCLSACKTGALVQDPESAEPPWKIKASIQPACLSLNAVICRSCGEVCDERAIRFKLELGGVAKPLLDTDLCTGCGACFTVCPIRAVTLCSINEPCVQAA</sequence>
<dbReference type="GO" id="GO:0051539">
    <property type="term" value="F:4 iron, 4 sulfur cluster binding"/>
    <property type="evidence" value="ECO:0007669"/>
    <property type="project" value="UniProtKB-UniRule"/>
</dbReference>
<dbReference type="SUPFAM" id="SSF54862">
    <property type="entry name" value="4Fe-4S ferredoxins"/>
    <property type="match status" value="1"/>
</dbReference>
<feature type="domain" description="4Fe-4S ferredoxin-type" evidence="7">
    <location>
        <begin position="58"/>
        <end position="89"/>
    </location>
</feature>
<proteinExistence type="inferred from homology"/>
<feature type="binding site" evidence="6">
    <location>
        <position position="40"/>
    </location>
    <ligand>
        <name>[4Fe-4S] cluster</name>
        <dbReference type="ChEBI" id="CHEBI:49883"/>
        <label>1</label>
    </ligand>
</feature>
<organism evidence="8 9">
    <name type="scientific">Sedimenticola selenatireducens</name>
    <dbReference type="NCBI Taxonomy" id="191960"/>
    <lineage>
        <taxon>Bacteria</taxon>
        <taxon>Pseudomonadati</taxon>
        <taxon>Pseudomonadota</taxon>
        <taxon>Gammaproteobacteria</taxon>
        <taxon>Chromatiales</taxon>
        <taxon>Sedimenticolaceae</taxon>
        <taxon>Sedimenticola</taxon>
    </lineage>
</organism>
<keyword evidence="5 6" id="KW-0411">Iron-sulfur</keyword>
<dbReference type="Pfam" id="PF00037">
    <property type="entry name" value="Fer4"/>
    <property type="match status" value="1"/>
</dbReference>
<feature type="binding site" evidence="6">
    <location>
        <position position="79"/>
    </location>
    <ligand>
        <name>[4Fe-4S] cluster</name>
        <dbReference type="ChEBI" id="CHEBI:49883"/>
        <label>2</label>
    </ligand>
</feature>
<dbReference type="InterPro" id="IPR004496">
    <property type="entry name" value="NapF"/>
</dbReference>
<comment type="similarity">
    <text evidence="6">Belongs to the NapF family.</text>
</comment>
<dbReference type="PROSITE" id="PS51379">
    <property type="entry name" value="4FE4S_FER_2"/>
    <property type="match status" value="3"/>
</dbReference>
<dbReference type="Gene3D" id="3.30.70.20">
    <property type="match status" value="2"/>
</dbReference>
<evidence type="ECO:0000313" key="8">
    <source>
        <dbReference type="EMBL" id="PLX62377.1"/>
    </source>
</evidence>
<feature type="binding site" evidence="6">
    <location>
        <position position="154"/>
    </location>
    <ligand>
        <name>[4Fe-4S] cluster</name>
        <dbReference type="ChEBI" id="CHEBI:49883"/>
        <label>3</label>
    </ligand>
</feature>
<keyword evidence="4 6" id="KW-0408">Iron</keyword>
<feature type="binding site" evidence="6">
    <location>
        <position position="69"/>
    </location>
    <ligand>
        <name>[4Fe-4S] cluster</name>
        <dbReference type="ChEBI" id="CHEBI:49883"/>
        <label>2</label>
    </ligand>
</feature>
<dbReference type="AlphaFoldDB" id="A0A2N6CYD6"/>
<feature type="binding site" evidence="6">
    <location>
        <position position="150"/>
    </location>
    <ligand>
        <name>[4Fe-4S] cluster</name>
        <dbReference type="ChEBI" id="CHEBI:49883"/>
        <label>3</label>
    </ligand>
</feature>
<evidence type="ECO:0000256" key="5">
    <source>
        <dbReference type="ARBA" id="ARBA00023014"/>
    </source>
</evidence>
<keyword evidence="2 6" id="KW-0479">Metal-binding</keyword>
<dbReference type="PROSITE" id="PS00198">
    <property type="entry name" value="4FE4S_FER_1"/>
    <property type="match status" value="2"/>
</dbReference>
<feature type="binding site" evidence="6">
    <location>
        <position position="147"/>
    </location>
    <ligand>
        <name>[4Fe-4S] cluster</name>
        <dbReference type="ChEBI" id="CHEBI:49883"/>
        <label>3</label>
    </ligand>
</feature>
<reference evidence="8 9" key="1">
    <citation type="submission" date="2017-11" db="EMBL/GenBank/DDBJ databases">
        <title>Genome-resolved metagenomics identifies genetic mobility, metabolic interactions, and unexpected diversity in perchlorate-reducing communities.</title>
        <authorList>
            <person name="Barnum T.P."/>
            <person name="Figueroa I.A."/>
            <person name="Carlstrom C.I."/>
            <person name="Lucas L.N."/>
            <person name="Engelbrektson A.L."/>
            <person name="Coates J.D."/>
        </authorList>
    </citation>
    <scope>NUCLEOTIDE SEQUENCE [LARGE SCALE GENOMIC DNA]</scope>
    <source>
        <strain evidence="8">BM301</strain>
    </source>
</reference>
<evidence type="ECO:0000259" key="7">
    <source>
        <dbReference type="PROSITE" id="PS51379"/>
    </source>
</evidence>
<comment type="subunit">
    <text evidence="6">Interacts with the cytoplasmic NapA precursor.</text>
</comment>
<evidence type="ECO:0000256" key="4">
    <source>
        <dbReference type="ARBA" id="ARBA00023004"/>
    </source>
</evidence>
<dbReference type="CDD" id="cd10564">
    <property type="entry name" value="NapF_like"/>
    <property type="match status" value="1"/>
</dbReference>
<comment type="cofactor">
    <cofactor evidence="6">
        <name>[4Fe-4S] cluster</name>
        <dbReference type="ChEBI" id="CHEBI:49883"/>
    </cofactor>
</comment>
<dbReference type="Pfam" id="PF13187">
    <property type="entry name" value="Fer4_9"/>
    <property type="match status" value="1"/>
</dbReference>
<comment type="function">
    <text evidence="6">Could be involved in the maturation of NapA, the catalytic subunit of the periplasmic nitrate reductase, before its export into the periplasm.</text>
</comment>
<feature type="domain" description="4Fe-4S ferredoxin-type" evidence="7">
    <location>
        <begin position="135"/>
        <end position="164"/>
    </location>
</feature>
<dbReference type="GO" id="GO:0005737">
    <property type="term" value="C:cytoplasm"/>
    <property type="evidence" value="ECO:0007669"/>
    <property type="project" value="UniProtKB-SubCell"/>
</dbReference>
<feature type="binding site" evidence="6">
    <location>
        <position position="75"/>
    </location>
    <ligand>
        <name>[4Fe-4S] cluster</name>
        <dbReference type="ChEBI" id="CHEBI:49883"/>
        <label>2</label>
    </ligand>
</feature>
<dbReference type="PANTHER" id="PTHR24960">
    <property type="entry name" value="PHOTOSYSTEM I IRON-SULFUR CENTER-RELATED"/>
    <property type="match status" value="1"/>
</dbReference>
<evidence type="ECO:0000256" key="1">
    <source>
        <dbReference type="ARBA" id="ARBA00022485"/>
    </source>
</evidence>
<evidence type="ECO:0000256" key="3">
    <source>
        <dbReference type="ARBA" id="ARBA00022737"/>
    </source>
</evidence>
<evidence type="ECO:0000313" key="9">
    <source>
        <dbReference type="Proteomes" id="UP000235015"/>
    </source>
</evidence>
<dbReference type="GO" id="GO:0046872">
    <property type="term" value="F:metal ion binding"/>
    <property type="evidence" value="ECO:0007669"/>
    <property type="project" value="UniProtKB-KW"/>
</dbReference>
<keyword evidence="3 6" id="KW-0677">Repeat</keyword>
<dbReference type="NCBIfam" id="TIGR00402">
    <property type="entry name" value="napF"/>
    <property type="match status" value="1"/>
</dbReference>
<dbReference type="InterPro" id="IPR017896">
    <property type="entry name" value="4Fe4S_Fe-S-bd"/>
</dbReference>
<dbReference type="InterPro" id="IPR050157">
    <property type="entry name" value="PSI_iron-sulfur_center"/>
</dbReference>
<feature type="binding site" evidence="6">
    <location>
        <position position="37"/>
    </location>
    <ligand>
        <name>[4Fe-4S] cluster</name>
        <dbReference type="ChEBI" id="CHEBI:49883"/>
        <label>1</label>
    </ligand>
</feature>
<feature type="binding site" evidence="6">
    <location>
        <position position="47"/>
    </location>
    <ligand>
        <name>[4Fe-4S] cluster</name>
        <dbReference type="ChEBI" id="CHEBI:49883"/>
        <label>1</label>
    </ligand>
</feature>
<feature type="domain" description="4Fe-4S ferredoxin-type" evidence="7">
    <location>
        <begin position="27"/>
        <end position="57"/>
    </location>
</feature>
<keyword evidence="1 6" id="KW-0004">4Fe-4S</keyword>
<feature type="binding site" evidence="6">
    <location>
        <position position="43"/>
    </location>
    <ligand>
        <name>[4Fe-4S] cluster</name>
        <dbReference type="ChEBI" id="CHEBI:49883"/>
        <label>1</label>
    </ligand>
</feature>
<keyword evidence="6" id="KW-0963">Cytoplasm</keyword>
<dbReference type="RefSeq" id="WP_273438299.1">
    <property type="nucleotide sequence ID" value="NZ_CAXXYC010000003.1"/>
</dbReference>
<dbReference type="STRING" id="1111735.GCA_000428045_02326"/>
<dbReference type="PANTHER" id="PTHR24960:SF79">
    <property type="entry name" value="PHOTOSYSTEM I IRON-SULFUR CENTER"/>
    <property type="match status" value="1"/>
</dbReference>
<comment type="subcellular location">
    <subcellularLocation>
        <location evidence="6">Cytoplasm</location>
    </subcellularLocation>
</comment>
<feature type="binding site" evidence="6">
    <location>
        <position position="72"/>
    </location>
    <ligand>
        <name>[4Fe-4S] cluster</name>
        <dbReference type="ChEBI" id="CHEBI:49883"/>
        <label>2</label>
    </ligand>
</feature>
<feature type="binding site" evidence="6">
    <location>
        <position position="144"/>
    </location>
    <ligand>
        <name>[4Fe-4S] cluster</name>
        <dbReference type="ChEBI" id="CHEBI:49883"/>
        <label>3</label>
    </ligand>
</feature>
<dbReference type="Proteomes" id="UP000235015">
    <property type="component" value="Unassembled WGS sequence"/>
</dbReference>
<name>A0A2N6CYD6_9GAMM</name>